<evidence type="ECO:0000313" key="1">
    <source>
        <dbReference type="EMBL" id="CAG7647076.1"/>
    </source>
</evidence>
<gene>
    <name evidence="1" type="ORF">PAESOLCIP111_05302</name>
</gene>
<name>A0A916K936_9BACL</name>
<dbReference type="Proteomes" id="UP000693672">
    <property type="component" value="Unassembled WGS sequence"/>
</dbReference>
<keyword evidence="2" id="KW-1185">Reference proteome</keyword>
<comment type="caution">
    <text evidence="1">The sequence shown here is derived from an EMBL/GenBank/DDBJ whole genome shotgun (WGS) entry which is preliminary data.</text>
</comment>
<accession>A0A916K936</accession>
<reference evidence="1" key="1">
    <citation type="submission" date="2021-06" db="EMBL/GenBank/DDBJ databases">
        <authorList>
            <person name="Criscuolo A."/>
        </authorList>
    </citation>
    <scope>NUCLEOTIDE SEQUENCE</scope>
    <source>
        <strain evidence="1">CIP111600</strain>
    </source>
</reference>
<dbReference type="Pfam" id="PF13384">
    <property type="entry name" value="HTH_23"/>
    <property type="match status" value="1"/>
</dbReference>
<sequence>MNNDEIKRLNAAMKDTTDKRLYERILAVRLRLEGHSFTEIGDLLGRIRQTVSIYWQSCQEQGLAGLERGVSPGQPPKLKEDQRHQLAAMLEQQQPAMWTSKPAIPGRCR</sequence>
<organism evidence="1 2">
    <name type="scientific">Paenibacillus solanacearum</name>
    <dbReference type="NCBI Taxonomy" id="2048548"/>
    <lineage>
        <taxon>Bacteria</taxon>
        <taxon>Bacillati</taxon>
        <taxon>Bacillota</taxon>
        <taxon>Bacilli</taxon>
        <taxon>Bacillales</taxon>
        <taxon>Paenibacillaceae</taxon>
        <taxon>Paenibacillus</taxon>
    </lineage>
</organism>
<dbReference type="AlphaFoldDB" id="A0A916K936"/>
<dbReference type="EMBL" id="CAJVAS010000037">
    <property type="protein sequence ID" value="CAG7647076.1"/>
    <property type="molecule type" value="Genomic_DNA"/>
</dbReference>
<dbReference type="RefSeq" id="WP_218095027.1">
    <property type="nucleotide sequence ID" value="NZ_CAJVAS010000037.1"/>
</dbReference>
<evidence type="ECO:0000313" key="2">
    <source>
        <dbReference type="Proteomes" id="UP000693672"/>
    </source>
</evidence>
<proteinExistence type="predicted"/>
<protein>
    <submittedName>
        <fullName evidence="1">Uncharacterized protein</fullName>
    </submittedName>
</protein>